<sequence>MENDSQCTVHIQNIRARQSVRCWNRFMSERKQFREQALVAQECDRLRLLCIGVTCLVDFNQKKRRYVEAHEQAIDFYARHNRVKFFLRWLLFVNVQKTTVTQYRAYEDCKMHTLVQKWLSWTLRSKKRKHTEQCCQRYRESTWQSKSFHRWRLALEQTKRIERINFIRHNSLLSRSWNKWRKSAVLSRSTSAITRNTSICRLQTFDRRVGRVLTGAINSSDPHQSKVFADRSCDATSARIAAHNLLRSSWRIWVMEIEVRVSFRRRVRVAAEAMITWKKASFISKWIQCAKYQSQIRKVSLCIDTKYCQHSAEAIWYYWRHLFHRRRERLDIASFQFKQKRLRQGWKALRSNVVLNQRMRLSLRLMHYVIVSYYFQGWTKYTSHKVALIRYLSRRKHKAKFKFWRKWATGMEKRKRVRKKMEEMKEKRQSCQLYTLFTKWDDHTTGNWIVSHFQAILREHSLQRRYRSAISKWKRMILL</sequence>
<gene>
    <name evidence="1" type="ORF">BN9_049020</name>
</gene>
<proteinExistence type="predicted"/>
<protein>
    <recommendedName>
        <fullName evidence="3">Sfi1 spindle body domain-containing protein</fullName>
    </recommendedName>
</protein>
<name>A0A024GBH4_9STRA</name>
<dbReference type="EMBL" id="CAIX01000062">
    <property type="protein sequence ID" value="CCI44118.1"/>
    <property type="molecule type" value="Genomic_DNA"/>
</dbReference>
<reference evidence="1 2" key="1">
    <citation type="submission" date="2012-05" db="EMBL/GenBank/DDBJ databases">
        <title>Recombination and specialization in a pathogen metapopulation.</title>
        <authorList>
            <person name="Gardiner A."/>
            <person name="Kemen E."/>
            <person name="Schultz-Larsen T."/>
            <person name="MacLean D."/>
            <person name="Van Oosterhout C."/>
            <person name="Jones J.D.G."/>
        </authorList>
    </citation>
    <scope>NUCLEOTIDE SEQUENCE [LARGE SCALE GENOMIC DNA]</scope>
    <source>
        <strain evidence="1 2">Ac Nc2</strain>
    </source>
</reference>
<keyword evidence="2" id="KW-1185">Reference proteome</keyword>
<dbReference type="Proteomes" id="UP000053237">
    <property type="component" value="Unassembled WGS sequence"/>
</dbReference>
<dbReference type="InParanoid" id="A0A024GBH4"/>
<evidence type="ECO:0000313" key="2">
    <source>
        <dbReference type="Proteomes" id="UP000053237"/>
    </source>
</evidence>
<organism evidence="1 2">
    <name type="scientific">Albugo candida</name>
    <dbReference type="NCBI Taxonomy" id="65357"/>
    <lineage>
        <taxon>Eukaryota</taxon>
        <taxon>Sar</taxon>
        <taxon>Stramenopiles</taxon>
        <taxon>Oomycota</taxon>
        <taxon>Peronosporomycetes</taxon>
        <taxon>Albuginales</taxon>
        <taxon>Albuginaceae</taxon>
        <taxon>Albugo</taxon>
    </lineage>
</organism>
<accession>A0A024GBH4</accession>
<comment type="caution">
    <text evidence="1">The sequence shown here is derived from an EMBL/GenBank/DDBJ whole genome shotgun (WGS) entry which is preliminary data.</text>
</comment>
<evidence type="ECO:0008006" key="3">
    <source>
        <dbReference type="Google" id="ProtNLM"/>
    </source>
</evidence>
<evidence type="ECO:0000313" key="1">
    <source>
        <dbReference type="EMBL" id="CCI44118.1"/>
    </source>
</evidence>
<dbReference type="AlphaFoldDB" id="A0A024GBH4"/>